<evidence type="ECO:0000256" key="6">
    <source>
        <dbReference type="ARBA" id="ARBA00013185"/>
    </source>
</evidence>
<evidence type="ECO:0000256" key="2">
    <source>
        <dbReference type="ARBA" id="ARBA00001913"/>
    </source>
</evidence>
<accession>A0ABX2B5I8</accession>
<evidence type="ECO:0000256" key="1">
    <source>
        <dbReference type="ARBA" id="ARBA00001614"/>
    </source>
</evidence>
<keyword evidence="9 11" id="KW-0413">Isomerase</keyword>
<dbReference type="EMBL" id="JABKKJ010000015">
    <property type="protein sequence ID" value="NPE25657.1"/>
    <property type="molecule type" value="Genomic_DNA"/>
</dbReference>
<evidence type="ECO:0000256" key="11">
    <source>
        <dbReference type="PIRNR" id="PIRNR005096"/>
    </source>
</evidence>
<dbReference type="NCBIfam" id="NF008277">
    <property type="entry name" value="PRK11055.1"/>
    <property type="match status" value="1"/>
</dbReference>
<dbReference type="InterPro" id="IPR015443">
    <property type="entry name" value="Aldose_1-epimerase"/>
</dbReference>
<keyword evidence="13" id="KW-1185">Reference proteome</keyword>
<evidence type="ECO:0000256" key="10">
    <source>
        <dbReference type="ARBA" id="ARBA00023277"/>
    </source>
</evidence>
<evidence type="ECO:0000256" key="4">
    <source>
        <dbReference type="ARBA" id="ARBA00006206"/>
    </source>
</evidence>
<comment type="similarity">
    <text evidence="4 11">Belongs to the aldose epimerase family.</text>
</comment>
<protein>
    <recommendedName>
        <fullName evidence="7 11">Aldose 1-epimerase</fullName>
        <ecNumber evidence="6 11">5.1.3.3</ecNumber>
    </recommendedName>
</protein>
<proteinExistence type="inferred from homology"/>
<comment type="subunit">
    <text evidence="5">Monomer.</text>
</comment>
<comment type="cofactor">
    <cofactor evidence="2">
        <name>Ca(2+)</name>
        <dbReference type="ChEBI" id="CHEBI:29108"/>
    </cofactor>
</comment>
<comment type="caution">
    <text evidence="12">The sequence shown here is derived from an EMBL/GenBank/DDBJ whole genome shotgun (WGS) entry which is preliminary data.</text>
</comment>
<evidence type="ECO:0000256" key="9">
    <source>
        <dbReference type="ARBA" id="ARBA00023235"/>
    </source>
</evidence>
<name>A0ABX2B5I8_9BACT</name>
<evidence type="ECO:0000256" key="8">
    <source>
        <dbReference type="ARBA" id="ARBA00022837"/>
    </source>
</evidence>
<evidence type="ECO:0000256" key="3">
    <source>
        <dbReference type="ARBA" id="ARBA00005028"/>
    </source>
</evidence>
<dbReference type="Gene3D" id="2.70.98.10">
    <property type="match status" value="1"/>
</dbReference>
<dbReference type="PIRSF" id="PIRSF005096">
    <property type="entry name" value="GALM"/>
    <property type="match status" value="1"/>
</dbReference>
<evidence type="ECO:0000313" key="12">
    <source>
        <dbReference type="EMBL" id="NPE25657.1"/>
    </source>
</evidence>
<dbReference type="InterPro" id="IPR008183">
    <property type="entry name" value="Aldose_1/G6P_1-epimerase"/>
</dbReference>
<dbReference type="PROSITE" id="PS00545">
    <property type="entry name" value="ALDOSE_1_EPIMERASE"/>
    <property type="match status" value="1"/>
</dbReference>
<comment type="pathway">
    <text evidence="3 11">Carbohydrate metabolism; hexose metabolism.</text>
</comment>
<dbReference type="InterPro" id="IPR047215">
    <property type="entry name" value="Galactose_mutarotase-like"/>
</dbReference>
<dbReference type="CDD" id="cd09019">
    <property type="entry name" value="galactose_mutarotase_like"/>
    <property type="match status" value="1"/>
</dbReference>
<gene>
    <name evidence="12" type="ORF">HPS54_09050</name>
</gene>
<dbReference type="Proteomes" id="UP000820977">
    <property type="component" value="Unassembled WGS sequence"/>
</dbReference>
<organism evidence="12 13">
    <name type="scientific">Xylanibacter caecicola</name>
    <dbReference type="NCBI Taxonomy" id="2736294"/>
    <lineage>
        <taxon>Bacteria</taxon>
        <taxon>Pseudomonadati</taxon>
        <taxon>Bacteroidota</taxon>
        <taxon>Bacteroidia</taxon>
        <taxon>Bacteroidales</taxon>
        <taxon>Prevotellaceae</taxon>
        <taxon>Xylanibacter</taxon>
    </lineage>
</organism>
<dbReference type="PANTHER" id="PTHR10091:SF0">
    <property type="entry name" value="GALACTOSE MUTAROTASE"/>
    <property type="match status" value="1"/>
</dbReference>
<evidence type="ECO:0000256" key="5">
    <source>
        <dbReference type="ARBA" id="ARBA00011245"/>
    </source>
</evidence>
<keyword evidence="8" id="KW-0106">Calcium</keyword>
<keyword evidence="10 11" id="KW-0119">Carbohydrate metabolism</keyword>
<dbReference type="InterPro" id="IPR014718">
    <property type="entry name" value="GH-type_carb-bd"/>
</dbReference>
<dbReference type="SUPFAM" id="SSF74650">
    <property type="entry name" value="Galactose mutarotase-like"/>
    <property type="match status" value="1"/>
</dbReference>
<dbReference type="RefSeq" id="WP_172345123.1">
    <property type="nucleotide sequence ID" value="NZ_CATEIB010000129.1"/>
</dbReference>
<dbReference type="PROSITE" id="PS51257">
    <property type="entry name" value="PROKAR_LIPOPROTEIN"/>
    <property type="match status" value="1"/>
</dbReference>
<dbReference type="InterPro" id="IPR018052">
    <property type="entry name" value="Ald1_epimerase_CS"/>
</dbReference>
<comment type="catalytic activity">
    <reaction evidence="1 11">
        <text>alpha-D-glucose = beta-D-glucose</text>
        <dbReference type="Rhea" id="RHEA:10264"/>
        <dbReference type="ChEBI" id="CHEBI:15903"/>
        <dbReference type="ChEBI" id="CHEBI:17925"/>
        <dbReference type="EC" id="5.1.3.3"/>
    </reaction>
</comment>
<sequence>MKNLKSVIFGTGIAVAILSMSCSDKVQKTTASGLNPTAFDTVINEKPIKLYTLKNAGNMEVCITNFGGRVVSIVVPDKNGTPTDVVLGYDNIAQYADSVNSPSDFGAAIGRYANRIKNGQITIDGKTTQLPTNNFGHCLHGGPSGWQYQVYDAKQLNDSTLELTMNSKDGDNNFPGNVTAVVTYTVKGDNSLDIKYTATTDKKTVVNMTNHSYFNLNGDPTKDIKNCLLYVNADNYTPTDTTYMTTGETAKVENTPMDFRKPTAIGKDVDNFGFAQIKGANGFDHNWCLNTYKDGKGDDTQVAASLYSPLTGIKLEVYTNEPGIQVYTGNFLNGTVKGKKGIAYDKQAGCCLETQKYPDSPNKTQWPSPILAPGQQYNSHCVFKFSVE</sequence>
<dbReference type="PANTHER" id="PTHR10091">
    <property type="entry name" value="ALDOSE-1-EPIMERASE"/>
    <property type="match status" value="1"/>
</dbReference>
<dbReference type="EC" id="5.1.3.3" evidence="6 11"/>
<evidence type="ECO:0000313" key="13">
    <source>
        <dbReference type="Proteomes" id="UP000820977"/>
    </source>
</evidence>
<dbReference type="InterPro" id="IPR011013">
    <property type="entry name" value="Gal_mutarotase_sf_dom"/>
</dbReference>
<dbReference type="Pfam" id="PF01263">
    <property type="entry name" value="Aldose_epim"/>
    <property type="match status" value="1"/>
</dbReference>
<reference evidence="12 13" key="1">
    <citation type="submission" date="2020-05" db="EMBL/GenBank/DDBJ databases">
        <title>Distinct polysaccharide utilization as determinants for interspecies competition between intestinal Prevotella spp.</title>
        <authorList>
            <person name="Galvez E.J.C."/>
            <person name="Iljazovic A."/>
            <person name="Strowig T."/>
        </authorList>
    </citation>
    <scope>NUCLEOTIDE SEQUENCE [LARGE SCALE GENOMIC DNA]</scope>
    <source>
        <strain evidence="12 13">PCHR</strain>
    </source>
</reference>
<evidence type="ECO:0000256" key="7">
    <source>
        <dbReference type="ARBA" id="ARBA00014165"/>
    </source>
</evidence>